<gene>
    <name evidence="7" type="ORF">GCM10022256_15490</name>
</gene>
<name>A0ABP8E156_9MICO</name>
<feature type="domain" description="Integral membrane bound transporter" evidence="6">
    <location>
        <begin position="215"/>
        <end position="340"/>
    </location>
</feature>
<keyword evidence="2 5" id="KW-0812">Transmembrane</keyword>
<feature type="transmembrane region" description="Helical" evidence="5">
    <location>
        <begin position="102"/>
        <end position="120"/>
    </location>
</feature>
<evidence type="ECO:0000313" key="7">
    <source>
        <dbReference type="EMBL" id="GAA4265937.1"/>
    </source>
</evidence>
<organism evidence="7 8">
    <name type="scientific">Frondihabitans peucedani</name>
    <dbReference type="NCBI Taxonomy" id="598626"/>
    <lineage>
        <taxon>Bacteria</taxon>
        <taxon>Bacillati</taxon>
        <taxon>Actinomycetota</taxon>
        <taxon>Actinomycetes</taxon>
        <taxon>Micrococcales</taxon>
        <taxon>Microbacteriaceae</taxon>
        <taxon>Frondihabitans</taxon>
    </lineage>
</organism>
<feature type="transmembrane region" description="Helical" evidence="5">
    <location>
        <begin position="38"/>
        <end position="66"/>
    </location>
</feature>
<dbReference type="EMBL" id="BAABAU010000001">
    <property type="protein sequence ID" value="GAA4265937.1"/>
    <property type="molecule type" value="Genomic_DNA"/>
</dbReference>
<dbReference type="InterPro" id="IPR049453">
    <property type="entry name" value="Memb_transporter_dom"/>
</dbReference>
<evidence type="ECO:0000259" key="6">
    <source>
        <dbReference type="Pfam" id="PF13515"/>
    </source>
</evidence>
<accession>A0ABP8E156</accession>
<comment type="subcellular location">
    <subcellularLocation>
        <location evidence="1">Membrane</location>
        <topology evidence="1">Multi-pass membrane protein</topology>
    </subcellularLocation>
</comment>
<feature type="transmembrane region" description="Helical" evidence="5">
    <location>
        <begin position="208"/>
        <end position="230"/>
    </location>
</feature>
<evidence type="ECO:0000256" key="4">
    <source>
        <dbReference type="ARBA" id="ARBA00023136"/>
    </source>
</evidence>
<evidence type="ECO:0000256" key="1">
    <source>
        <dbReference type="ARBA" id="ARBA00004141"/>
    </source>
</evidence>
<evidence type="ECO:0000256" key="2">
    <source>
        <dbReference type="ARBA" id="ARBA00022692"/>
    </source>
</evidence>
<evidence type="ECO:0000256" key="5">
    <source>
        <dbReference type="SAM" id="Phobius"/>
    </source>
</evidence>
<feature type="transmembrane region" description="Helical" evidence="5">
    <location>
        <begin position="275"/>
        <end position="293"/>
    </location>
</feature>
<feature type="transmembrane region" description="Helical" evidence="5">
    <location>
        <begin position="299"/>
        <end position="319"/>
    </location>
</feature>
<reference evidence="8" key="1">
    <citation type="journal article" date="2019" name="Int. J. Syst. Evol. Microbiol.">
        <title>The Global Catalogue of Microorganisms (GCM) 10K type strain sequencing project: providing services to taxonomists for standard genome sequencing and annotation.</title>
        <authorList>
            <consortium name="The Broad Institute Genomics Platform"/>
            <consortium name="The Broad Institute Genome Sequencing Center for Infectious Disease"/>
            <person name="Wu L."/>
            <person name="Ma J."/>
        </authorList>
    </citation>
    <scope>NUCLEOTIDE SEQUENCE [LARGE SCALE GENOMIC DNA]</scope>
    <source>
        <strain evidence="8">JCM 17442</strain>
    </source>
</reference>
<keyword evidence="3 5" id="KW-1133">Transmembrane helix</keyword>
<dbReference type="Proteomes" id="UP001501594">
    <property type="component" value="Unassembled WGS sequence"/>
</dbReference>
<feature type="transmembrane region" description="Helical" evidence="5">
    <location>
        <begin position="326"/>
        <end position="344"/>
    </location>
</feature>
<proteinExistence type="predicted"/>
<dbReference type="RefSeq" id="WP_344794733.1">
    <property type="nucleotide sequence ID" value="NZ_BAABAU010000001.1"/>
</dbReference>
<feature type="transmembrane region" description="Helical" evidence="5">
    <location>
        <begin position="127"/>
        <end position="145"/>
    </location>
</feature>
<feature type="transmembrane region" description="Helical" evidence="5">
    <location>
        <begin position="151"/>
        <end position="172"/>
    </location>
</feature>
<feature type="transmembrane region" description="Helical" evidence="5">
    <location>
        <begin position="250"/>
        <end position="270"/>
    </location>
</feature>
<keyword evidence="4 5" id="KW-0472">Membrane</keyword>
<comment type="caution">
    <text evidence="7">The sequence shown here is derived from an EMBL/GenBank/DDBJ whole genome shotgun (WGS) entry which is preliminary data.</text>
</comment>
<evidence type="ECO:0000313" key="8">
    <source>
        <dbReference type="Proteomes" id="UP001501594"/>
    </source>
</evidence>
<protein>
    <submittedName>
        <fullName evidence="7">FUSC family protein</fullName>
    </submittedName>
</protein>
<evidence type="ECO:0000256" key="3">
    <source>
        <dbReference type="ARBA" id="ARBA00022989"/>
    </source>
</evidence>
<sequence>MTSTPGSAGTLGDWLRSTIQVNGHDRAHWVALRAAFSLAVPLVIVASLGHLDWSLFVAFGAFSSVFGRHQTYRDRARMQLGAGAALVGSITLGTAVGAIAAGSLLAVAAMTVASGIGFLLSRKNGWLPMGSLFFVFAAGATSSFAQPASNIPLAFALCSATVLFSAGVGQLGRFTALGRSGRKTHGPAVLTMRELLGAPGIRLDTLRFAAGPLVAGGIATLVGIGHPYWAAVSATVPLVGTNLGAQFSRAAQRFVGTVIGVVLALAILLLDPSDVVLLAVVIVLQGVAELLVLRNYGLTVIGITPLALILSHLASPIAVDRLATDRAVETTIGVLVAIVIMLVTHRRHAAAVSGGGHP</sequence>
<dbReference type="Pfam" id="PF13515">
    <property type="entry name" value="FUSC_2"/>
    <property type="match status" value="1"/>
</dbReference>
<keyword evidence="8" id="KW-1185">Reference proteome</keyword>